<gene>
    <name evidence="1" type="ORF">IMSHALPRED_002765</name>
</gene>
<proteinExistence type="predicted"/>
<dbReference type="Proteomes" id="UP000664534">
    <property type="component" value="Unassembled WGS sequence"/>
</dbReference>
<comment type="caution">
    <text evidence="1">The sequence shown here is derived from an EMBL/GenBank/DDBJ whole genome shotgun (WGS) entry which is preliminary data.</text>
</comment>
<evidence type="ECO:0000313" key="1">
    <source>
        <dbReference type="EMBL" id="CAF9941517.1"/>
    </source>
</evidence>
<evidence type="ECO:0008006" key="3">
    <source>
        <dbReference type="Google" id="ProtNLM"/>
    </source>
</evidence>
<dbReference type="OrthoDB" id="5236983at2759"/>
<sequence length="228" mass="26799">MSPSPGDDFDTYGFVLGETKKQHGDGDGLREIQLDALKRWHAFQFELGKRSEESPLPLDFFLEIFDDYFFLGTLRPYTKVRLVDRTRRNLGWIGLTTSKRQYLIEGRREIQIKLKRLPDQLWTRDLVQDLLDTLLHEMTHAFLMLHSTPPRFLGITRYRSLVETEGLTGHGPCWLKVATAVQVEADRSLGEAWDKWELKIQRSRQFERNELKELNDRKGIQMMDEESD</sequence>
<keyword evidence="2" id="KW-1185">Reference proteome</keyword>
<dbReference type="AlphaFoldDB" id="A0A8H3J6F2"/>
<organism evidence="1 2">
    <name type="scientific">Imshaugia aleurites</name>
    <dbReference type="NCBI Taxonomy" id="172621"/>
    <lineage>
        <taxon>Eukaryota</taxon>
        <taxon>Fungi</taxon>
        <taxon>Dikarya</taxon>
        <taxon>Ascomycota</taxon>
        <taxon>Pezizomycotina</taxon>
        <taxon>Lecanoromycetes</taxon>
        <taxon>OSLEUM clade</taxon>
        <taxon>Lecanoromycetidae</taxon>
        <taxon>Lecanorales</taxon>
        <taxon>Lecanorineae</taxon>
        <taxon>Parmeliaceae</taxon>
        <taxon>Imshaugia</taxon>
    </lineage>
</organism>
<name>A0A8H3J6F2_9LECA</name>
<evidence type="ECO:0000313" key="2">
    <source>
        <dbReference type="Proteomes" id="UP000664534"/>
    </source>
</evidence>
<dbReference type="EMBL" id="CAJPDT010000150">
    <property type="protein sequence ID" value="CAF9941517.1"/>
    <property type="molecule type" value="Genomic_DNA"/>
</dbReference>
<protein>
    <recommendedName>
        <fullName evidence="3">SprT-like domain-containing protein</fullName>
    </recommendedName>
</protein>
<accession>A0A8H3J6F2</accession>
<reference evidence="1" key="1">
    <citation type="submission" date="2021-03" db="EMBL/GenBank/DDBJ databases">
        <authorList>
            <person name="Tagirdzhanova G."/>
        </authorList>
    </citation>
    <scope>NUCLEOTIDE SEQUENCE</scope>
</reference>